<dbReference type="InterPro" id="IPR000297">
    <property type="entry name" value="PPIase_PpiC"/>
</dbReference>
<dbReference type="SUPFAM" id="SSF109998">
    <property type="entry name" value="Triger factor/SurA peptide-binding domain-like"/>
    <property type="match status" value="1"/>
</dbReference>
<evidence type="ECO:0000313" key="10">
    <source>
        <dbReference type="EMBL" id="RBW60917.1"/>
    </source>
</evidence>
<organism evidence="10 11">
    <name type="scientific">Phaeobacter gallaeciensis</name>
    <dbReference type="NCBI Taxonomy" id="60890"/>
    <lineage>
        <taxon>Bacteria</taxon>
        <taxon>Pseudomonadati</taxon>
        <taxon>Pseudomonadota</taxon>
        <taxon>Alphaproteobacteria</taxon>
        <taxon>Rhodobacterales</taxon>
        <taxon>Roseobacteraceae</taxon>
        <taxon>Phaeobacter</taxon>
    </lineage>
</organism>
<comment type="catalytic activity">
    <reaction evidence="1">
        <text>[protein]-peptidylproline (omega=180) = [protein]-peptidylproline (omega=0)</text>
        <dbReference type="Rhea" id="RHEA:16237"/>
        <dbReference type="Rhea" id="RHEA-COMP:10747"/>
        <dbReference type="Rhea" id="RHEA-COMP:10748"/>
        <dbReference type="ChEBI" id="CHEBI:83833"/>
        <dbReference type="ChEBI" id="CHEBI:83834"/>
        <dbReference type="EC" id="5.2.1.8"/>
    </reaction>
</comment>
<evidence type="ECO:0000259" key="9">
    <source>
        <dbReference type="PROSITE" id="PS50198"/>
    </source>
</evidence>
<dbReference type="Proteomes" id="UP000252706">
    <property type="component" value="Unassembled WGS sequence"/>
</dbReference>
<dbReference type="InterPro" id="IPR050245">
    <property type="entry name" value="PrsA_foldase"/>
</dbReference>
<dbReference type="Gene3D" id="3.10.50.40">
    <property type="match status" value="1"/>
</dbReference>
<dbReference type="InterPro" id="IPR027304">
    <property type="entry name" value="Trigger_fact/SurA_dom_sf"/>
</dbReference>
<dbReference type="PROSITE" id="PS50198">
    <property type="entry name" value="PPIC_PPIASE_2"/>
    <property type="match status" value="1"/>
</dbReference>
<dbReference type="InterPro" id="IPR046357">
    <property type="entry name" value="PPIase_dom_sf"/>
</dbReference>
<protein>
    <recommendedName>
        <fullName evidence="4">Parvulin-like PPIase</fullName>
        <ecNumber evidence="3">5.2.1.8</ecNumber>
    </recommendedName>
    <alternativeName>
        <fullName evidence="6">Peptidyl-prolyl cis-trans isomerase plp</fullName>
    </alternativeName>
    <alternativeName>
        <fullName evidence="7">Rotamase plp</fullName>
    </alternativeName>
</protein>
<evidence type="ECO:0000256" key="2">
    <source>
        <dbReference type="ARBA" id="ARBA00007656"/>
    </source>
</evidence>
<proteinExistence type="inferred from homology"/>
<dbReference type="GO" id="GO:0003755">
    <property type="term" value="F:peptidyl-prolyl cis-trans isomerase activity"/>
    <property type="evidence" value="ECO:0007669"/>
    <property type="project" value="UniProtKB-KW"/>
</dbReference>
<feature type="domain" description="PpiC" evidence="9">
    <location>
        <begin position="113"/>
        <end position="207"/>
    </location>
</feature>
<sequence>MNAPLFPPILVNGSTISAADIAAEAQNQQAPKGKPGLAWRKAARALIIRHLLLAQAKELPVEATPTEIAPGKFETEEEAQIRAVLDHALTPDAVATETLRAIYDRDPGNFRAPTLYQPSHILFSGEDAQIRAEVALKTLLKSPRDFAALASRESDCGSREAGGQLGQLSSGDTVPEFEAVMRIAEEGQIHPELVKTRYGLHILRMDARADGEILPFESVQPRLRDAAEKSAWTHAAQAYVAGLLDTAEIQGIDLSQPF</sequence>
<dbReference type="AlphaFoldDB" id="A0A366X8D8"/>
<evidence type="ECO:0000256" key="6">
    <source>
        <dbReference type="ARBA" id="ARBA00030642"/>
    </source>
</evidence>
<evidence type="ECO:0000256" key="3">
    <source>
        <dbReference type="ARBA" id="ARBA00013194"/>
    </source>
</evidence>
<dbReference type="PANTHER" id="PTHR47245:SF2">
    <property type="entry name" value="PEPTIDYL-PROLYL CIS-TRANS ISOMERASE HP_0175-RELATED"/>
    <property type="match status" value="1"/>
</dbReference>
<evidence type="ECO:0000256" key="5">
    <source>
        <dbReference type="ARBA" id="ARBA00023110"/>
    </source>
</evidence>
<dbReference type="PROSITE" id="PS01096">
    <property type="entry name" value="PPIC_PPIASE_1"/>
    <property type="match status" value="1"/>
</dbReference>
<evidence type="ECO:0000256" key="4">
    <source>
        <dbReference type="ARBA" id="ARBA00018370"/>
    </source>
</evidence>
<keyword evidence="5 8" id="KW-0697">Rotamase</keyword>
<dbReference type="PANTHER" id="PTHR47245">
    <property type="entry name" value="PEPTIDYLPROLYL ISOMERASE"/>
    <property type="match status" value="1"/>
</dbReference>
<dbReference type="EMBL" id="QOCE01000009">
    <property type="protein sequence ID" value="RBW60917.1"/>
    <property type="molecule type" value="Genomic_DNA"/>
</dbReference>
<dbReference type="InterPro" id="IPR023058">
    <property type="entry name" value="PPIase_PpiC_CS"/>
</dbReference>
<gene>
    <name evidence="10" type="ORF">DS909_02915</name>
</gene>
<reference evidence="10 11" key="1">
    <citation type="submission" date="2018-07" db="EMBL/GenBank/DDBJ databases">
        <title>Modular assembly of carbohydrate-degrading microbial communities in the ocean.</title>
        <authorList>
            <person name="Enke T.N."/>
            <person name="Datta M.S."/>
            <person name="Schwartzman J.A."/>
            <person name="Cermak N."/>
            <person name="Schmitz D.A."/>
            <person name="Barrere J."/>
            <person name="Cordero O.X."/>
        </authorList>
    </citation>
    <scope>NUCLEOTIDE SEQUENCE [LARGE SCALE GENOMIC DNA]</scope>
    <source>
        <strain evidence="10 11">C3M10</strain>
    </source>
</reference>
<keyword evidence="8" id="KW-0413">Isomerase</keyword>
<evidence type="ECO:0000256" key="1">
    <source>
        <dbReference type="ARBA" id="ARBA00000971"/>
    </source>
</evidence>
<dbReference type="OrthoDB" id="196786at2"/>
<dbReference type="Pfam" id="PF00639">
    <property type="entry name" value="Rotamase"/>
    <property type="match status" value="1"/>
</dbReference>
<evidence type="ECO:0000256" key="8">
    <source>
        <dbReference type="PROSITE-ProRule" id="PRU00278"/>
    </source>
</evidence>
<accession>A0A366X8D8</accession>
<comment type="caution">
    <text evidence="10">The sequence shown here is derived from an EMBL/GenBank/DDBJ whole genome shotgun (WGS) entry which is preliminary data.</text>
</comment>
<evidence type="ECO:0000313" key="11">
    <source>
        <dbReference type="Proteomes" id="UP000252706"/>
    </source>
</evidence>
<comment type="similarity">
    <text evidence="2">Belongs to the PpiC/parvulin rotamase family.</text>
</comment>
<dbReference type="RefSeq" id="WP_113821947.1">
    <property type="nucleotide sequence ID" value="NZ_QOCE01000009.1"/>
</dbReference>
<evidence type="ECO:0000256" key="7">
    <source>
        <dbReference type="ARBA" id="ARBA00031484"/>
    </source>
</evidence>
<name>A0A366X8D8_9RHOB</name>
<dbReference type="SUPFAM" id="SSF54534">
    <property type="entry name" value="FKBP-like"/>
    <property type="match status" value="1"/>
</dbReference>
<dbReference type="EC" id="5.2.1.8" evidence="3"/>